<dbReference type="Proteomes" id="UP000183162">
    <property type="component" value="Unassembled WGS sequence"/>
</dbReference>
<evidence type="ECO:0000256" key="2">
    <source>
        <dbReference type="ARBA" id="ARBA00022777"/>
    </source>
</evidence>
<protein>
    <submittedName>
        <fullName evidence="4">Dihydroxyacetone kinase DhaL subunit</fullName>
    </submittedName>
</protein>
<sequence length="196" mass="21442">MKLETAKRWLILFYEKIQENEKVLGELDSFMGGDGDHGENMLRGMTAVVNEVEPREFESTADLFKNAGMLLLTRVGGVSGTLYGSAFFGIAHAEKEDGTLYQDIKEGLEMIQRRGQAKVGDKTMVDVWAPVVDDLKENQLTPGRIDEYVLATALLRAAKGRQALLSDGSSGLVDPGSYSSGLLFKALIEAEEVEHG</sequence>
<dbReference type="PROSITE" id="PS51480">
    <property type="entry name" value="DHAL"/>
    <property type="match status" value="1"/>
</dbReference>
<dbReference type="GO" id="GO:0019563">
    <property type="term" value="P:glycerol catabolic process"/>
    <property type="evidence" value="ECO:0007669"/>
    <property type="project" value="TreeGrafter"/>
</dbReference>
<evidence type="ECO:0000313" key="4">
    <source>
        <dbReference type="EMBL" id="SDL24005.1"/>
    </source>
</evidence>
<dbReference type="EMBL" id="FNGX01000001">
    <property type="protein sequence ID" value="SDL24005.1"/>
    <property type="molecule type" value="Genomic_DNA"/>
</dbReference>
<dbReference type="InterPro" id="IPR004007">
    <property type="entry name" value="DhaL_dom"/>
</dbReference>
<accession>A0A1G9IG73</accession>
<keyword evidence="2 4" id="KW-0418">Kinase</keyword>
<dbReference type="InterPro" id="IPR036117">
    <property type="entry name" value="DhaL_dom_sf"/>
</dbReference>
<dbReference type="SUPFAM" id="SSF101473">
    <property type="entry name" value="DhaL-like"/>
    <property type="match status" value="1"/>
</dbReference>
<proteinExistence type="predicted"/>
<gene>
    <name evidence="4" type="ORF">SAMN05216400_0168</name>
</gene>
<dbReference type="GO" id="GO:0005829">
    <property type="term" value="C:cytosol"/>
    <property type="evidence" value="ECO:0007669"/>
    <property type="project" value="TreeGrafter"/>
</dbReference>
<organism evidence="4 5">
    <name type="scientific">Streptococcus equinus</name>
    <name type="common">Streptococcus bovis</name>
    <dbReference type="NCBI Taxonomy" id="1335"/>
    <lineage>
        <taxon>Bacteria</taxon>
        <taxon>Bacillati</taxon>
        <taxon>Bacillota</taxon>
        <taxon>Bacilli</taxon>
        <taxon>Lactobacillales</taxon>
        <taxon>Streptococcaceae</taxon>
        <taxon>Streptococcus</taxon>
    </lineage>
</organism>
<evidence type="ECO:0000259" key="3">
    <source>
        <dbReference type="PROSITE" id="PS51480"/>
    </source>
</evidence>
<dbReference type="InterPro" id="IPR012737">
    <property type="entry name" value="DhaK_L_YcgS"/>
</dbReference>
<dbReference type="NCBIfam" id="TIGR02365">
    <property type="entry name" value="dha_L_ycgS"/>
    <property type="match status" value="1"/>
</dbReference>
<evidence type="ECO:0000256" key="1">
    <source>
        <dbReference type="ARBA" id="ARBA00022679"/>
    </source>
</evidence>
<dbReference type="SMART" id="SM01120">
    <property type="entry name" value="Dak2"/>
    <property type="match status" value="1"/>
</dbReference>
<dbReference type="Gene3D" id="1.25.40.340">
    <property type="match status" value="1"/>
</dbReference>
<dbReference type="PANTHER" id="PTHR28629:SF4">
    <property type="entry name" value="TRIOKINASE_FMN CYCLASE"/>
    <property type="match status" value="1"/>
</dbReference>
<keyword evidence="1" id="KW-0808">Transferase</keyword>
<dbReference type="AlphaFoldDB" id="A0A1G9IG73"/>
<dbReference type="PANTHER" id="PTHR28629">
    <property type="entry name" value="TRIOKINASE/FMN CYCLASE"/>
    <property type="match status" value="1"/>
</dbReference>
<feature type="domain" description="DhaL" evidence="3">
    <location>
        <begin position="4"/>
        <end position="189"/>
    </location>
</feature>
<dbReference type="OrthoDB" id="9800291at2"/>
<dbReference type="InterPro" id="IPR050861">
    <property type="entry name" value="Dihydroxyacetone_Kinase"/>
</dbReference>
<reference evidence="4 5" key="1">
    <citation type="submission" date="2016-10" db="EMBL/GenBank/DDBJ databases">
        <authorList>
            <person name="de Groot N.N."/>
        </authorList>
    </citation>
    <scope>NUCLEOTIDE SEQUENCE [LARGE SCALE GENOMIC DNA]</scope>
    <source>
        <strain evidence="4 5">Sb09</strain>
    </source>
</reference>
<dbReference type="GO" id="GO:0004371">
    <property type="term" value="F:glycerone kinase activity"/>
    <property type="evidence" value="ECO:0007669"/>
    <property type="project" value="InterPro"/>
</dbReference>
<dbReference type="RefSeq" id="WP_074565971.1">
    <property type="nucleotide sequence ID" value="NZ_FNGX01000001.1"/>
</dbReference>
<dbReference type="Pfam" id="PF02734">
    <property type="entry name" value="Dak2"/>
    <property type="match status" value="1"/>
</dbReference>
<evidence type="ECO:0000313" key="5">
    <source>
        <dbReference type="Proteomes" id="UP000183162"/>
    </source>
</evidence>
<name>A0A1G9IG73_STREI</name>